<dbReference type="Pfam" id="PF02902">
    <property type="entry name" value="Peptidase_C48"/>
    <property type="match status" value="1"/>
</dbReference>
<evidence type="ECO:0000256" key="2">
    <source>
        <dbReference type="ARBA" id="ARBA00022670"/>
    </source>
</evidence>
<reference evidence="8" key="1">
    <citation type="submission" date="2023-02" db="EMBL/GenBank/DDBJ databases">
        <title>Genome of toxic invasive species Heracleum sosnowskyi carries increased number of genes despite the absence of recent whole-genome duplications.</title>
        <authorList>
            <person name="Schelkunov M."/>
            <person name="Shtratnikova V."/>
            <person name="Makarenko M."/>
            <person name="Klepikova A."/>
            <person name="Omelchenko D."/>
            <person name="Novikova G."/>
            <person name="Obukhova E."/>
            <person name="Bogdanov V."/>
            <person name="Penin A."/>
            <person name="Logacheva M."/>
        </authorList>
    </citation>
    <scope>NUCLEOTIDE SEQUENCE</scope>
    <source>
        <strain evidence="8">Hsosn_3</strain>
        <tissue evidence="8">Leaf</tissue>
    </source>
</reference>
<dbReference type="SUPFAM" id="SSF54001">
    <property type="entry name" value="Cysteine proteinases"/>
    <property type="match status" value="1"/>
</dbReference>
<sequence length="1006" mass="111405">MKKSPLDVFDFDEQDNEAELIAAKYSIKLKDSEAPGKSSFLQNVAQKKSKEISNVACVDVDTVNIDSNSNRAASFASINGEDCNVNMSFLDAAPPMISRSADELPQSRPIKVEAGSSFCQIGGCSVPEIALPANTRFKCTRDESSSDESSDAVPDADGSLSERSPSTSSFIGDDNDYGDDNDVPFDGPASDWFGYMQMVDGELGVECFPDYIVYRDKHLTDSVVIFSSSWIKIKSSTHIVEDESFEFQWEVDDVINIESQCCERFEMAMVKIHVISKDLVMAGDLHGTSGIEELKFSIVGDWSGRQNAITSMDVYKPLWKTVLESEMRHNSEVSLGNKAVLLSDHYFPNFDKAFEDLIYPKGEPDAVSISKRDVDLLQPDTFVNDTIIDFYIKYLKNKIEPGERHRFHFFNSFFFRKLADLDKNPSSAVEGRAAFQRVRKWTRKFNVFEKDYLFIPVNFNYHWSLIVICHPGEVAESQDPDPHKSLRSPCILHMDSIRGTHSGLKNLLQSYLCEEWKERQKDSLEDISSRFLNLRFLSLELPQQQNSYDCGLFLLHYVELFLEGVPANFNPFQLTKFSNFLSADWFLPCEASLKRTYIQRMIYDLLDNEGSHKTSPGVGSGKDTSNCSASSLENGTTVGFIAARCSPSNVFCGNTMSSQTGQELELTLLPSILKSPGCNRDSGLVYTDMIESGDAVGSLYQSLEQAAPLNQLNNGVLQMEGEKDKDGYCGSTAAGSGLEQFVATTSQESGLFLSTEFRGEPSWNLGASVHHIVPEDMNLLLETSVCVTDKALDVEVVNHGLEGTNPIFEVNREQSGSPKGNRECLMDCLGSAPSKMPQQVPNNNPDHMNCANEDADLVTMDNGECLMDCLISAPSMIPEQAPNNPDHMHCANEDAGLVTTDNGECLVDCLGSFPSRIPEQGPNNNPDHMQCANEDADLVTTCPTNLLGSSAQDFDAGEEGIKCCKGSQSFSDTDTVTNELHDAKRRKLINLEEGLLPENLARDLHL</sequence>
<dbReference type="AlphaFoldDB" id="A0AAD8JLP9"/>
<evidence type="ECO:0000313" key="9">
    <source>
        <dbReference type="Proteomes" id="UP001237642"/>
    </source>
</evidence>
<evidence type="ECO:0000259" key="7">
    <source>
        <dbReference type="PROSITE" id="PS50600"/>
    </source>
</evidence>
<feature type="compositionally biased region" description="Polar residues" evidence="6">
    <location>
        <begin position="161"/>
        <end position="170"/>
    </location>
</feature>
<feature type="domain" description="Ubiquitin-like protease family profile" evidence="7">
    <location>
        <begin position="367"/>
        <end position="561"/>
    </location>
</feature>
<dbReference type="PANTHER" id="PTHR47764:SF2">
    <property type="entry name" value="UBIQUITIN-LIKE PROTEASE FAMILY PROFILE DOMAIN-CONTAINING PROTEIN"/>
    <property type="match status" value="1"/>
</dbReference>
<evidence type="ECO:0000256" key="6">
    <source>
        <dbReference type="SAM" id="MobiDB-lite"/>
    </source>
</evidence>
<keyword evidence="3" id="KW-0833">Ubl conjugation pathway</keyword>
<dbReference type="InterPro" id="IPR038765">
    <property type="entry name" value="Papain-like_cys_pep_sf"/>
</dbReference>
<dbReference type="Pfam" id="PF25352">
    <property type="entry name" value="PH_ULP"/>
    <property type="match status" value="1"/>
</dbReference>
<accession>A0AAD8JLP9</accession>
<gene>
    <name evidence="8" type="ORF">POM88_005188</name>
</gene>
<dbReference type="Gene3D" id="1.10.418.20">
    <property type="match status" value="1"/>
</dbReference>
<evidence type="ECO:0000256" key="4">
    <source>
        <dbReference type="ARBA" id="ARBA00022801"/>
    </source>
</evidence>
<dbReference type="PROSITE" id="PS50600">
    <property type="entry name" value="ULP_PROTEASE"/>
    <property type="match status" value="1"/>
</dbReference>
<feature type="compositionally biased region" description="Acidic residues" evidence="6">
    <location>
        <begin position="173"/>
        <end position="183"/>
    </location>
</feature>
<dbReference type="Gene3D" id="3.30.310.130">
    <property type="entry name" value="Ubiquitin-related"/>
    <property type="match status" value="1"/>
</dbReference>
<keyword evidence="2 8" id="KW-0645">Protease</keyword>
<keyword evidence="4" id="KW-0378">Hydrolase</keyword>
<name>A0AAD8JLP9_9APIA</name>
<comment type="function">
    <text evidence="5">Protease that catalyzes two essential functions in the SUMO pathway: processing of full-length SUMOs to their mature forms and deconjugation of SUMO from targeted proteins.</text>
</comment>
<evidence type="ECO:0000256" key="1">
    <source>
        <dbReference type="ARBA" id="ARBA00005234"/>
    </source>
</evidence>
<feature type="region of interest" description="Disordered" evidence="6">
    <location>
        <begin position="140"/>
        <end position="183"/>
    </location>
</feature>
<dbReference type="PANTHER" id="PTHR47764">
    <property type="entry name" value="UBIQUITIN-LIKE-SPECIFIC PROTEASE 2B-RELATED"/>
    <property type="match status" value="1"/>
</dbReference>
<dbReference type="EMBL" id="JAUIZM010000001">
    <property type="protein sequence ID" value="KAK1405583.1"/>
    <property type="molecule type" value="Genomic_DNA"/>
</dbReference>
<comment type="caution">
    <text evidence="8">The sequence shown here is derived from an EMBL/GenBank/DDBJ whole genome shotgun (WGS) entry which is preliminary data.</text>
</comment>
<keyword evidence="9" id="KW-1185">Reference proteome</keyword>
<evidence type="ECO:0000256" key="5">
    <source>
        <dbReference type="ARBA" id="ARBA00057729"/>
    </source>
</evidence>
<dbReference type="InterPro" id="IPR003653">
    <property type="entry name" value="Peptidase_C48_C"/>
</dbReference>
<organism evidence="8 9">
    <name type="scientific">Heracleum sosnowskyi</name>
    <dbReference type="NCBI Taxonomy" id="360622"/>
    <lineage>
        <taxon>Eukaryota</taxon>
        <taxon>Viridiplantae</taxon>
        <taxon>Streptophyta</taxon>
        <taxon>Embryophyta</taxon>
        <taxon>Tracheophyta</taxon>
        <taxon>Spermatophyta</taxon>
        <taxon>Magnoliopsida</taxon>
        <taxon>eudicotyledons</taxon>
        <taxon>Gunneridae</taxon>
        <taxon>Pentapetalae</taxon>
        <taxon>asterids</taxon>
        <taxon>campanulids</taxon>
        <taxon>Apiales</taxon>
        <taxon>Apiaceae</taxon>
        <taxon>Apioideae</taxon>
        <taxon>apioid superclade</taxon>
        <taxon>Tordylieae</taxon>
        <taxon>Tordyliinae</taxon>
        <taxon>Heracleum</taxon>
    </lineage>
</organism>
<evidence type="ECO:0000313" key="8">
    <source>
        <dbReference type="EMBL" id="KAK1405583.1"/>
    </source>
</evidence>
<dbReference type="InterPro" id="IPR057375">
    <property type="entry name" value="ULP2A/B_PH"/>
</dbReference>
<dbReference type="FunFam" id="3.30.310.130:FF:000006">
    <property type="entry name" value="Probable ubiquitin-like-specific protease 2B"/>
    <property type="match status" value="1"/>
</dbReference>
<comment type="similarity">
    <text evidence="1">Belongs to the peptidase C48 family.</text>
</comment>
<proteinExistence type="inferred from homology"/>
<reference evidence="8" key="2">
    <citation type="submission" date="2023-05" db="EMBL/GenBank/DDBJ databases">
        <authorList>
            <person name="Schelkunov M.I."/>
        </authorList>
    </citation>
    <scope>NUCLEOTIDE SEQUENCE</scope>
    <source>
        <strain evidence="8">Hsosn_3</strain>
        <tissue evidence="8">Leaf</tissue>
    </source>
</reference>
<evidence type="ECO:0000256" key="3">
    <source>
        <dbReference type="ARBA" id="ARBA00022786"/>
    </source>
</evidence>
<dbReference type="Proteomes" id="UP001237642">
    <property type="component" value="Unassembled WGS sequence"/>
</dbReference>
<protein>
    <submittedName>
        <fullName evidence="8">Sentrin-specific protease 7</fullName>
    </submittedName>
</protein>
<dbReference type="GO" id="GO:0008234">
    <property type="term" value="F:cysteine-type peptidase activity"/>
    <property type="evidence" value="ECO:0007669"/>
    <property type="project" value="InterPro"/>
</dbReference>
<dbReference type="GO" id="GO:0006508">
    <property type="term" value="P:proteolysis"/>
    <property type="evidence" value="ECO:0007669"/>
    <property type="project" value="UniProtKB-KW"/>
</dbReference>